<dbReference type="Proteomes" id="UP001162992">
    <property type="component" value="Chromosome 2"/>
</dbReference>
<comment type="caution">
    <text evidence="1">The sequence shown here is derived from an EMBL/GenBank/DDBJ whole genome shotgun (WGS) entry which is preliminary data.</text>
</comment>
<reference evidence="2" key="1">
    <citation type="journal article" date="2024" name="Proc. Natl. Acad. Sci. U.S.A.">
        <title>Extraordinary preservation of gene collinearity over three hundred million years revealed in homosporous lycophytes.</title>
        <authorList>
            <person name="Li C."/>
            <person name="Wickell D."/>
            <person name="Kuo L.Y."/>
            <person name="Chen X."/>
            <person name="Nie B."/>
            <person name="Liao X."/>
            <person name="Peng D."/>
            <person name="Ji J."/>
            <person name="Jenkins J."/>
            <person name="Williams M."/>
            <person name="Shu S."/>
            <person name="Plott C."/>
            <person name="Barry K."/>
            <person name="Rajasekar S."/>
            <person name="Grimwood J."/>
            <person name="Han X."/>
            <person name="Sun S."/>
            <person name="Hou Z."/>
            <person name="He W."/>
            <person name="Dai G."/>
            <person name="Sun C."/>
            <person name="Schmutz J."/>
            <person name="Leebens-Mack J.H."/>
            <person name="Li F.W."/>
            <person name="Wang L."/>
        </authorList>
    </citation>
    <scope>NUCLEOTIDE SEQUENCE [LARGE SCALE GENOMIC DNA]</scope>
    <source>
        <strain evidence="2">cv. PW_Plant_1</strain>
    </source>
</reference>
<evidence type="ECO:0000313" key="2">
    <source>
        <dbReference type="Proteomes" id="UP001162992"/>
    </source>
</evidence>
<keyword evidence="2" id="KW-1185">Reference proteome</keyword>
<gene>
    <name evidence="1" type="ORF">O6H91_02G087600</name>
</gene>
<dbReference type="EMBL" id="CM055093">
    <property type="protein sequence ID" value="KAJ7566092.1"/>
    <property type="molecule type" value="Genomic_DNA"/>
</dbReference>
<sequence length="128" mass="13742">MAKRIVNVSAQSSTAPPDEIHGPIQTTAPPEMHGAIQNTDPPESHGHNYQADVGMQCTSVTGPTIQAVAGLRSLGSKLANNIGGNITDISHLQKKKKQDDSWGGKDCQSNQMRYVIDNLKMVILLILV</sequence>
<name>A0ACC2EI47_DIPCM</name>
<evidence type="ECO:0000313" key="1">
    <source>
        <dbReference type="EMBL" id="KAJ7566092.1"/>
    </source>
</evidence>
<accession>A0ACC2EI47</accession>
<organism evidence="1 2">
    <name type="scientific">Diphasiastrum complanatum</name>
    <name type="common">Issler's clubmoss</name>
    <name type="synonym">Lycopodium complanatum</name>
    <dbReference type="NCBI Taxonomy" id="34168"/>
    <lineage>
        <taxon>Eukaryota</taxon>
        <taxon>Viridiplantae</taxon>
        <taxon>Streptophyta</taxon>
        <taxon>Embryophyta</taxon>
        <taxon>Tracheophyta</taxon>
        <taxon>Lycopodiopsida</taxon>
        <taxon>Lycopodiales</taxon>
        <taxon>Lycopodiaceae</taxon>
        <taxon>Lycopodioideae</taxon>
        <taxon>Diphasiastrum</taxon>
    </lineage>
</organism>
<proteinExistence type="predicted"/>
<protein>
    <submittedName>
        <fullName evidence="1">Uncharacterized protein</fullName>
    </submittedName>
</protein>